<dbReference type="InterPro" id="IPR024624">
    <property type="entry name" value="Pyridox_Oxase_Alr4036_FMN-bd"/>
</dbReference>
<dbReference type="GO" id="GO:0004733">
    <property type="term" value="F:pyridoxamine phosphate oxidase activity"/>
    <property type="evidence" value="ECO:0007669"/>
    <property type="project" value="InterPro"/>
</dbReference>
<keyword evidence="3" id="KW-0288">FMN</keyword>
<dbReference type="Pfam" id="PF12766">
    <property type="entry name" value="Pyridox_oxase_2"/>
    <property type="match status" value="1"/>
</dbReference>
<dbReference type="PANTHER" id="PTHR10851:SF3">
    <property type="entry name" value="PYRIDOXINE_PYRIDOXAMINE 5'-PHOSPHATE OXIDASE 2"/>
    <property type="match status" value="1"/>
</dbReference>
<dbReference type="InterPro" id="IPR000659">
    <property type="entry name" value="Pyridox_Oxase"/>
</dbReference>
<dbReference type="GO" id="GO:0010181">
    <property type="term" value="F:FMN binding"/>
    <property type="evidence" value="ECO:0007669"/>
    <property type="project" value="InterPro"/>
</dbReference>
<keyword evidence="2" id="KW-0285">Flavoprotein</keyword>
<dbReference type="Gene3D" id="2.30.110.10">
    <property type="entry name" value="Electron Transport, Fmn-binding Protein, Chain A"/>
    <property type="match status" value="1"/>
</dbReference>
<evidence type="ECO:0000313" key="6">
    <source>
        <dbReference type="EMBL" id="OTP74714.1"/>
    </source>
</evidence>
<evidence type="ECO:0000256" key="2">
    <source>
        <dbReference type="ARBA" id="ARBA00022630"/>
    </source>
</evidence>
<name>A0A242MTK1_CABSO</name>
<comment type="caution">
    <text evidence="6">The sequence shown here is derived from an EMBL/GenBank/DDBJ whole genome shotgun (WGS) entry which is preliminary data.</text>
</comment>
<evidence type="ECO:0000256" key="1">
    <source>
        <dbReference type="ARBA" id="ARBA00001917"/>
    </source>
</evidence>
<sequence>MKDLFKSIWDSLRAGAGAGRSPFSVLQAATVGVDGNPKVRTIVLRDANEELARLSFHTDIRSGKVRELRARPAISMHGYDAERLVQIRVEGIASFVTDEAEKLAVWNSSRPRTLILYRSPVVSGSVIDDPARAAAPDAADPMLGYENFCLVHVSVRHIDYLDLSNEPHHRAQFHVRDDGAFQGQWVAP</sequence>
<dbReference type="GO" id="GO:0008615">
    <property type="term" value="P:pyridoxine biosynthetic process"/>
    <property type="evidence" value="ECO:0007669"/>
    <property type="project" value="InterPro"/>
</dbReference>
<evidence type="ECO:0000313" key="7">
    <source>
        <dbReference type="Proteomes" id="UP000195221"/>
    </source>
</evidence>
<dbReference type="InterPro" id="IPR012349">
    <property type="entry name" value="Split_barrel_FMN-bd"/>
</dbReference>
<evidence type="ECO:0000256" key="4">
    <source>
        <dbReference type="ARBA" id="ARBA00023002"/>
    </source>
</evidence>
<proteinExistence type="predicted"/>
<dbReference type="EMBL" id="NBTZ01000060">
    <property type="protein sequence ID" value="OTP74714.1"/>
    <property type="molecule type" value="Genomic_DNA"/>
</dbReference>
<gene>
    <name evidence="6" type="ORF">PAMC26577_15555</name>
</gene>
<organism evidence="6 7">
    <name type="scientific">Caballeronia sordidicola</name>
    <name type="common">Burkholderia sordidicola</name>
    <dbReference type="NCBI Taxonomy" id="196367"/>
    <lineage>
        <taxon>Bacteria</taxon>
        <taxon>Pseudomonadati</taxon>
        <taxon>Pseudomonadota</taxon>
        <taxon>Betaproteobacteria</taxon>
        <taxon>Burkholderiales</taxon>
        <taxon>Burkholderiaceae</taxon>
        <taxon>Caballeronia</taxon>
    </lineage>
</organism>
<evidence type="ECO:0000256" key="3">
    <source>
        <dbReference type="ARBA" id="ARBA00022643"/>
    </source>
</evidence>
<feature type="domain" description="Pyridoxamine 5'-phosphate oxidase Alr4036 family FMN-binding" evidence="5">
    <location>
        <begin position="19"/>
        <end position="96"/>
    </location>
</feature>
<dbReference type="AlphaFoldDB" id="A0A242MTK1"/>
<dbReference type="Proteomes" id="UP000195221">
    <property type="component" value="Unassembled WGS sequence"/>
</dbReference>
<accession>A0A242MTK1</accession>
<reference evidence="6 7" key="1">
    <citation type="submission" date="2017-03" db="EMBL/GenBank/DDBJ databases">
        <title>Genome analysis of strain PAMC 26577.</title>
        <authorList>
            <person name="Oh H.-M."/>
            <person name="Yang J.-A."/>
        </authorList>
    </citation>
    <scope>NUCLEOTIDE SEQUENCE [LARGE SCALE GENOMIC DNA]</scope>
    <source>
        <strain evidence="6 7">PAMC 26577</strain>
    </source>
</reference>
<protein>
    <submittedName>
        <fullName evidence="6">Pyridoxamine 5'-phosphate oxidase</fullName>
    </submittedName>
</protein>
<evidence type="ECO:0000259" key="5">
    <source>
        <dbReference type="Pfam" id="PF12766"/>
    </source>
</evidence>
<keyword evidence="4" id="KW-0560">Oxidoreductase</keyword>
<comment type="cofactor">
    <cofactor evidence="1">
        <name>FMN</name>
        <dbReference type="ChEBI" id="CHEBI:58210"/>
    </cofactor>
</comment>
<dbReference type="PANTHER" id="PTHR10851">
    <property type="entry name" value="PYRIDOXINE-5-PHOSPHATE OXIDASE"/>
    <property type="match status" value="1"/>
</dbReference>
<dbReference type="SUPFAM" id="SSF50475">
    <property type="entry name" value="FMN-binding split barrel"/>
    <property type="match status" value="1"/>
</dbReference>